<evidence type="ECO:0000256" key="3">
    <source>
        <dbReference type="ARBA" id="ARBA00022692"/>
    </source>
</evidence>
<dbReference type="SUPFAM" id="SSF101941">
    <property type="entry name" value="NAC domain"/>
    <property type="match status" value="1"/>
</dbReference>
<name>A0ABQ7LFD1_BRACM</name>
<evidence type="ECO:0000259" key="13">
    <source>
        <dbReference type="PROSITE" id="PS51005"/>
    </source>
</evidence>
<dbReference type="Pfam" id="PF02365">
    <property type="entry name" value="NAM"/>
    <property type="match status" value="1"/>
</dbReference>
<evidence type="ECO:0000256" key="7">
    <source>
        <dbReference type="ARBA" id="ARBA00023136"/>
    </source>
</evidence>
<dbReference type="InterPro" id="IPR003441">
    <property type="entry name" value="NAC-dom"/>
</dbReference>
<evidence type="ECO:0000313" key="15">
    <source>
        <dbReference type="Proteomes" id="UP000823674"/>
    </source>
</evidence>
<feature type="region of interest" description="Disordered" evidence="11">
    <location>
        <begin position="460"/>
        <end position="482"/>
    </location>
</feature>
<keyword evidence="7 12" id="KW-0472">Membrane</keyword>
<evidence type="ECO:0000256" key="10">
    <source>
        <dbReference type="ARBA" id="ARBA00023242"/>
    </source>
</evidence>
<evidence type="ECO:0000256" key="8">
    <source>
        <dbReference type="ARBA" id="ARBA00023159"/>
    </source>
</evidence>
<reference evidence="14 15" key="1">
    <citation type="submission" date="2021-03" db="EMBL/GenBank/DDBJ databases">
        <authorList>
            <person name="King G.J."/>
            <person name="Bancroft I."/>
            <person name="Baten A."/>
            <person name="Bloomfield J."/>
            <person name="Borpatragohain P."/>
            <person name="He Z."/>
            <person name="Irish N."/>
            <person name="Irwin J."/>
            <person name="Liu K."/>
            <person name="Mauleon R.P."/>
            <person name="Moore J."/>
            <person name="Morris R."/>
            <person name="Ostergaard L."/>
            <person name="Wang B."/>
            <person name="Wells R."/>
        </authorList>
    </citation>
    <scope>NUCLEOTIDE SEQUENCE [LARGE SCALE GENOMIC DNA]</scope>
    <source>
        <strain evidence="14">R-o-18</strain>
        <tissue evidence="14">Leaf</tissue>
    </source>
</reference>
<accession>A0ABQ7LFD1</accession>
<feature type="transmembrane region" description="Helical" evidence="12">
    <location>
        <begin position="548"/>
        <end position="568"/>
    </location>
</feature>
<dbReference type="PANTHER" id="PTHR31744">
    <property type="entry name" value="PROTEIN CUP-SHAPED COTYLEDON 2-RELATED"/>
    <property type="match status" value="1"/>
</dbReference>
<dbReference type="Proteomes" id="UP000823674">
    <property type="component" value="Chromosome A09"/>
</dbReference>
<keyword evidence="10" id="KW-0539">Nucleus</keyword>
<keyword evidence="15" id="KW-1185">Reference proteome</keyword>
<protein>
    <recommendedName>
        <fullName evidence="13">NAC domain-containing protein</fullName>
    </recommendedName>
</protein>
<comment type="caution">
    <text evidence="14">The sequence shown here is derived from an EMBL/GenBank/DDBJ whole genome shotgun (WGS) entry which is preliminary data.</text>
</comment>
<sequence>MTDSWLKGGKLSAPGFRFHPTDEELVMYYLKRKICKRRLRVSAIGVVDVYKLDPEELPGTLSILVPFSIFVRFKLVSSGQSVLKSGDRQWFFFTPRNRKYPNAARSGRCTATGYWKATGKDRVIVYDSRSVGLKKTLVFYRGRAPNGERTDWVMHEYTMDEDELGRCNNAKEYYALYKLFKKSGAGPKNGEDYGAPFQEEEWVDDVGDSNIPVNEEPVTRRVDNATLFNPVNVQLDDVEEILNGIPYAPGVPQTCISGLASSIPQVNSQEEELPSTLVNNSSGDFLPNVQPYNMPSTFESTEVTSVPNDSGMGPFVFEQEDYIEMDDLLTSELGASSTEKPEQFLDPGEFREFNEFDQLFHDVSMFLDMDPILQGTSADPSSLSNFANTSDQEDQSLYQQFQDQTLENKLNNIMDPNPNLSQFTDNLWFQDDYQAVLFDQPQSIISGAFASPSSGVDVMPGSTNLTTSVTAPDQEGENGGGGTSPFSSALWAFMDSIPSTPASACEGPINRTFVRMSSFSRVRFGGKANGTPATTTVVAKKRSRNRGFLVLSIVGALCAIFWVFIATVRASGRPVFS</sequence>
<dbReference type="EMBL" id="JADBGQ010000008">
    <property type="protein sequence ID" value="KAG5384310.1"/>
    <property type="molecule type" value="Genomic_DNA"/>
</dbReference>
<keyword evidence="4 12" id="KW-1133">Transmembrane helix</keyword>
<evidence type="ECO:0000256" key="2">
    <source>
        <dbReference type="ARBA" id="ARBA00004167"/>
    </source>
</evidence>
<evidence type="ECO:0000256" key="1">
    <source>
        <dbReference type="ARBA" id="ARBA00004123"/>
    </source>
</evidence>
<evidence type="ECO:0000256" key="9">
    <source>
        <dbReference type="ARBA" id="ARBA00023163"/>
    </source>
</evidence>
<evidence type="ECO:0000313" key="14">
    <source>
        <dbReference type="EMBL" id="KAG5384310.1"/>
    </source>
</evidence>
<evidence type="ECO:0000256" key="11">
    <source>
        <dbReference type="SAM" id="MobiDB-lite"/>
    </source>
</evidence>
<evidence type="ECO:0000256" key="5">
    <source>
        <dbReference type="ARBA" id="ARBA00023015"/>
    </source>
</evidence>
<evidence type="ECO:0000256" key="12">
    <source>
        <dbReference type="SAM" id="Phobius"/>
    </source>
</evidence>
<dbReference type="PROSITE" id="PS51005">
    <property type="entry name" value="NAC"/>
    <property type="match status" value="1"/>
</dbReference>
<dbReference type="Gene3D" id="2.170.150.80">
    <property type="entry name" value="NAC domain"/>
    <property type="match status" value="1"/>
</dbReference>
<gene>
    <name evidence="14" type="primary">A09p041380.1_BraROA</name>
    <name evidence="14" type="ORF">IGI04_035780</name>
</gene>
<keyword evidence="3 12" id="KW-0812">Transmembrane</keyword>
<dbReference type="PANTHER" id="PTHR31744:SF216">
    <property type="entry name" value="NAC TRANSCRIPTION FACTOR"/>
    <property type="match status" value="1"/>
</dbReference>
<feature type="compositionally biased region" description="Polar residues" evidence="11">
    <location>
        <begin position="461"/>
        <end position="471"/>
    </location>
</feature>
<evidence type="ECO:0000256" key="4">
    <source>
        <dbReference type="ARBA" id="ARBA00022989"/>
    </source>
</evidence>
<dbReference type="InterPro" id="IPR036093">
    <property type="entry name" value="NAC_dom_sf"/>
</dbReference>
<proteinExistence type="predicted"/>
<evidence type="ECO:0000256" key="6">
    <source>
        <dbReference type="ARBA" id="ARBA00023125"/>
    </source>
</evidence>
<organism evidence="14 15">
    <name type="scientific">Brassica rapa subsp. trilocularis</name>
    <dbReference type="NCBI Taxonomy" id="1813537"/>
    <lineage>
        <taxon>Eukaryota</taxon>
        <taxon>Viridiplantae</taxon>
        <taxon>Streptophyta</taxon>
        <taxon>Embryophyta</taxon>
        <taxon>Tracheophyta</taxon>
        <taxon>Spermatophyta</taxon>
        <taxon>Magnoliopsida</taxon>
        <taxon>eudicotyledons</taxon>
        <taxon>Gunneridae</taxon>
        <taxon>Pentapetalae</taxon>
        <taxon>rosids</taxon>
        <taxon>malvids</taxon>
        <taxon>Brassicales</taxon>
        <taxon>Brassicaceae</taxon>
        <taxon>Brassiceae</taxon>
        <taxon>Brassica</taxon>
    </lineage>
</organism>
<keyword evidence="8" id="KW-0010">Activator</keyword>
<feature type="domain" description="NAC" evidence="13">
    <location>
        <begin position="12"/>
        <end position="182"/>
    </location>
</feature>
<keyword evidence="9" id="KW-0804">Transcription</keyword>
<keyword evidence="6" id="KW-0238">DNA-binding</keyword>
<keyword evidence="5" id="KW-0805">Transcription regulation</keyword>
<comment type="subcellular location">
    <subcellularLocation>
        <location evidence="2">Membrane</location>
        <topology evidence="2">Single-pass membrane protein</topology>
    </subcellularLocation>
    <subcellularLocation>
        <location evidence="1">Nucleus</location>
    </subcellularLocation>
</comment>